<comment type="similarity">
    <text evidence="11">Belongs to the tetrahydrofolate dehydrogenase/cyclohydrolase family.</text>
</comment>
<dbReference type="Gene3D" id="3.40.50.10860">
    <property type="entry name" value="Leucine Dehydrogenase, chain A, domain 1"/>
    <property type="match status" value="1"/>
</dbReference>
<dbReference type="NCBIfam" id="NF008058">
    <property type="entry name" value="PRK10792.1"/>
    <property type="match status" value="1"/>
</dbReference>
<evidence type="ECO:0000256" key="3">
    <source>
        <dbReference type="ARBA" id="ARBA00022605"/>
    </source>
</evidence>
<dbReference type="InterPro" id="IPR020631">
    <property type="entry name" value="THF_DH/CycHdrlase_NAD-bd_dom"/>
</dbReference>
<evidence type="ECO:0000313" key="15">
    <source>
        <dbReference type="Proteomes" id="UP001597460"/>
    </source>
</evidence>
<evidence type="ECO:0000256" key="10">
    <source>
        <dbReference type="ARBA" id="ARBA00023268"/>
    </source>
</evidence>
<comment type="catalytic activity">
    <reaction evidence="11">
        <text>(6R)-5,10-methylene-5,6,7,8-tetrahydrofolate + NADP(+) = (6R)-5,10-methenyltetrahydrofolate + NADPH</text>
        <dbReference type="Rhea" id="RHEA:22812"/>
        <dbReference type="ChEBI" id="CHEBI:15636"/>
        <dbReference type="ChEBI" id="CHEBI:57455"/>
        <dbReference type="ChEBI" id="CHEBI:57783"/>
        <dbReference type="ChEBI" id="CHEBI:58349"/>
        <dbReference type="EC" id="1.5.1.5"/>
    </reaction>
</comment>
<keyword evidence="6 11" id="KW-0521">NADP</keyword>
<keyword evidence="4 11" id="KW-0658">Purine biosynthesis</keyword>
<keyword evidence="7 11" id="KW-0560">Oxidoreductase</keyword>
<keyword evidence="2 11" id="KW-0554">One-carbon metabolism</keyword>
<accession>A0ABW5JPH1</accession>
<dbReference type="RefSeq" id="WP_390303539.1">
    <property type="nucleotide sequence ID" value="NZ_JBHULI010000025.1"/>
</dbReference>
<dbReference type="GO" id="GO:0004477">
    <property type="term" value="F:methenyltetrahydrofolate cyclohydrolase activity"/>
    <property type="evidence" value="ECO:0007669"/>
    <property type="project" value="UniProtKB-EC"/>
</dbReference>
<protein>
    <recommendedName>
        <fullName evidence="11">Bifunctional protein FolD</fullName>
    </recommendedName>
    <domain>
        <recommendedName>
            <fullName evidence="11">Methylenetetrahydrofolate dehydrogenase</fullName>
            <ecNumber evidence="11">1.5.1.5</ecNumber>
        </recommendedName>
    </domain>
    <domain>
        <recommendedName>
            <fullName evidence="11">Methenyltetrahydrofolate cyclohydrolase</fullName>
            <ecNumber evidence="11">3.5.4.9</ecNumber>
        </recommendedName>
    </domain>
</protein>
<dbReference type="PROSITE" id="PS00767">
    <property type="entry name" value="THF_DHG_CYH_2"/>
    <property type="match status" value="1"/>
</dbReference>
<dbReference type="PANTHER" id="PTHR48099">
    <property type="entry name" value="C-1-TETRAHYDROFOLATE SYNTHASE, CYTOPLASMIC-RELATED"/>
    <property type="match status" value="1"/>
</dbReference>
<feature type="domain" description="Tetrahydrofolate dehydrogenase/cyclohydrolase catalytic" evidence="12">
    <location>
        <begin position="6"/>
        <end position="121"/>
    </location>
</feature>
<reference evidence="15" key="1">
    <citation type="journal article" date="2019" name="Int. J. Syst. Evol. Microbiol.">
        <title>The Global Catalogue of Microorganisms (GCM) 10K type strain sequencing project: providing services to taxonomists for standard genome sequencing and annotation.</title>
        <authorList>
            <consortium name="The Broad Institute Genomics Platform"/>
            <consortium name="The Broad Institute Genome Sequencing Center for Infectious Disease"/>
            <person name="Wu L."/>
            <person name="Ma J."/>
        </authorList>
    </citation>
    <scope>NUCLEOTIDE SEQUENCE [LARGE SCALE GENOMIC DNA]</scope>
    <source>
        <strain evidence="15">KCTC 52042</strain>
    </source>
</reference>
<name>A0ABW5JPH1_9BACT</name>
<keyword evidence="3 11" id="KW-0028">Amino-acid biosynthesis</keyword>
<comment type="subunit">
    <text evidence="11">Homodimer.</text>
</comment>
<evidence type="ECO:0000256" key="6">
    <source>
        <dbReference type="ARBA" id="ARBA00022857"/>
    </source>
</evidence>
<dbReference type="EC" id="1.5.1.5" evidence="11"/>
<dbReference type="InterPro" id="IPR020867">
    <property type="entry name" value="THF_DH/CycHdrlase_CS"/>
</dbReference>
<organism evidence="14 15">
    <name type="scientific">Gracilimonas halophila</name>
    <dbReference type="NCBI Taxonomy" id="1834464"/>
    <lineage>
        <taxon>Bacteria</taxon>
        <taxon>Pseudomonadati</taxon>
        <taxon>Balneolota</taxon>
        <taxon>Balneolia</taxon>
        <taxon>Balneolales</taxon>
        <taxon>Balneolaceae</taxon>
        <taxon>Gracilimonas</taxon>
    </lineage>
</organism>
<proteinExistence type="inferred from homology"/>
<keyword evidence="15" id="KW-1185">Reference proteome</keyword>
<comment type="caution">
    <text evidence="14">The sequence shown here is derived from an EMBL/GenBank/DDBJ whole genome shotgun (WGS) entry which is preliminary data.</text>
</comment>
<evidence type="ECO:0000256" key="2">
    <source>
        <dbReference type="ARBA" id="ARBA00022563"/>
    </source>
</evidence>
<keyword evidence="8 11" id="KW-0368">Histidine biosynthesis</keyword>
<evidence type="ECO:0000256" key="7">
    <source>
        <dbReference type="ARBA" id="ARBA00023002"/>
    </source>
</evidence>
<keyword evidence="10 11" id="KW-0511">Multifunctional enzyme</keyword>
<feature type="domain" description="Tetrahydrofolate dehydrogenase/cyclohydrolase NAD(P)-binding" evidence="13">
    <location>
        <begin position="140"/>
        <end position="292"/>
    </location>
</feature>
<dbReference type="HAMAP" id="MF_01576">
    <property type="entry name" value="THF_DHG_CYH"/>
    <property type="match status" value="1"/>
</dbReference>
<evidence type="ECO:0000256" key="5">
    <source>
        <dbReference type="ARBA" id="ARBA00022801"/>
    </source>
</evidence>
<dbReference type="PANTHER" id="PTHR48099:SF5">
    <property type="entry name" value="C-1-TETRAHYDROFOLATE SYNTHASE, CYTOPLASMIC"/>
    <property type="match status" value="1"/>
</dbReference>
<evidence type="ECO:0000256" key="4">
    <source>
        <dbReference type="ARBA" id="ARBA00022755"/>
    </source>
</evidence>
<dbReference type="Proteomes" id="UP001597460">
    <property type="component" value="Unassembled WGS sequence"/>
</dbReference>
<dbReference type="Gene3D" id="3.40.50.720">
    <property type="entry name" value="NAD(P)-binding Rossmann-like Domain"/>
    <property type="match status" value="1"/>
</dbReference>
<gene>
    <name evidence="11 14" type="primary">folD</name>
    <name evidence="14" type="ORF">ACFSVN_13005</name>
</gene>
<evidence type="ECO:0000259" key="12">
    <source>
        <dbReference type="Pfam" id="PF00763"/>
    </source>
</evidence>
<comment type="pathway">
    <text evidence="1 11">One-carbon metabolism; tetrahydrofolate interconversion.</text>
</comment>
<evidence type="ECO:0000313" key="14">
    <source>
        <dbReference type="EMBL" id="MFD2533367.1"/>
    </source>
</evidence>
<dbReference type="Pfam" id="PF02882">
    <property type="entry name" value="THF_DHG_CYH_C"/>
    <property type="match status" value="1"/>
</dbReference>
<evidence type="ECO:0000256" key="9">
    <source>
        <dbReference type="ARBA" id="ARBA00023167"/>
    </source>
</evidence>
<evidence type="ECO:0000256" key="1">
    <source>
        <dbReference type="ARBA" id="ARBA00004777"/>
    </source>
</evidence>
<dbReference type="EC" id="3.5.4.9" evidence="11"/>
<dbReference type="CDD" id="cd01080">
    <property type="entry name" value="NAD_bind_m-THF_DH_Cyclohyd"/>
    <property type="match status" value="1"/>
</dbReference>
<keyword evidence="9 11" id="KW-0486">Methionine biosynthesis</keyword>
<dbReference type="GO" id="GO:0004488">
    <property type="term" value="F:methylenetetrahydrofolate dehydrogenase (NADP+) activity"/>
    <property type="evidence" value="ECO:0007669"/>
    <property type="project" value="UniProtKB-EC"/>
</dbReference>
<feature type="binding site" evidence="11">
    <location>
        <begin position="166"/>
        <end position="168"/>
    </location>
    <ligand>
        <name>NADP(+)</name>
        <dbReference type="ChEBI" id="CHEBI:58349"/>
    </ligand>
</feature>
<keyword evidence="5 11" id="KW-0378">Hydrolase</keyword>
<dbReference type="SUPFAM" id="SSF51735">
    <property type="entry name" value="NAD(P)-binding Rossmann-fold domains"/>
    <property type="match status" value="1"/>
</dbReference>
<feature type="binding site" evidence="11">
    <location>
        <position position="236"/>
    </location>
    <ligand>
        <name>NADP(+)</name>
        <dbReference type="ChEBI" id="CHEBI:58349"/>
    </ligand>
</feature>
<dbReference type="SUPFAM" id="SSF53223">
    <property type="entry name" value="Aminoacid dehydrogenase-like, N-terminal domain"/>
    <property type="match status" value="1"/>
</dbReference>
<comment type="catalytic activity">
    <reaction evidence="11">
        <text>(6R)-5,10-methenyltetrahydrofolate + H2O = (6R)-10-formyltetrahydrofolate + H(+)</text>
        <dbReference type="Rhea" id="RHEA:23700"/>
        <dbReference type="ChEBI" id="CHEBI:15377"/>
        <dbReference type="ChEBI" id="CHEBI:15378"/>
        <dbReference type="ChEBI" id="CHEBI:57455"/>
        <dbReference type="ChEBI" id="CHEBI:195366"/>
        <dbReference type="EC" id="3.5.4.9"/>
    </reaction>
</comment>
<evidence type="ECO:0000256" key="8">
    <source>
        <dbReference type="ARBA" id="ARBA00023102"/>
    </source>
</evidence>
<dbReference type="NCBIfam" id="NF010783">
    <property type="entry name" value="PRK14186.1"/>
    <property type="match status" value="1"/>
</dbReference>
<sequence>MSAEIIDGKKVAGLVRDRIRDDVNDWTAKGNRAPFLQVILVGDDPASKVYTGAKTQACEDVGINTHTEILQDTISGKELKSIIKKYNEDDSVDGILVQLPLPSHLSSHDVIESIDHRKDVDGFHPMNVGRLTVDEPCFRSCTPAGIMELFKHYSIPVKAKHAVVVGASNIVGSPMAIMLSRENSSGKATTTICHKYTKDLTQHTISADILIAAAGQPHLIKAEMIKEGAVIIDVGINRIADENSEKGYKLVGDVDFESVKKKASWITPVPGGVGPMTVAMLMKNTLLAAKKSIYPE</sequence>
<dbReference type="InterPro" id="IPR036291">
    <property type="entry name" value="NAD(P)-bd_dom_sf"/>
</dbReference>
<evidence type="ECO:0000256" key="11">
    <source>
        <dbReference type="HAMAP-Rule" id="MF_01576"/>
    </source>
</evidence>
<dbReference type="InterPro" id="IPR020630">
    <property type="entry name" value="THF_DH/CycHdrlase_cat_dom"/>
</dbReference>
<dbReference type="PRINTS" id="PR00085">
    <property type="entry name" value="THFDHDRGNASE"/>
</dbReference>
<dbReference type="InterPro" id="IPR046346">
    <property type="entry name" value="Aminoacid_DH-like_N_sf"/>
</dbReference>
<comment type="caution">
    <text evidence="11">Lacks conserved residue(s) required for the propagation of feature annotation.</text>
</comment>
<evidence type="ECO:0000259" key="13">
    <source>
        <dbReference type="Pfam" id="PF02882"/>
    </source>
</evidence>
<dbReference type="InterPro" id="IPR000672">
    <property type="entry name" value="THF_DH/CycHdrlase"/>
</dbReference>
<comment type="function">
    <text evidence="11">Catalyzes the oxidation of 5,10-methylenetetrahydrofolate to 5,10-methenyltetrahydrofolate and then the hydrolysis of 5,10-methenyltetrahydrofolate to 10-formyltetrahydrofolate.</text>
</comment>
<dbReference type="Pfam" id="PF00763">
    <property type="entry name" value="THF_DHG_CYH"/>
    <property type="match status" value="1"/>
</dbReference>
<dbReference type="EMBL" id="JBHULI010000025">
    <property type="protein sequence ID" value="MFD2533367.1"/>
    <property type="molecule type" value="Genomic_DNA"/>
</dbReference>